<reference evidence="1 2" key="1">
    <citation type="journal article" date="2018" name="Sci. Rep.">
        <title>Genomic signatures of local adaptation to the degree of environmental predictability in rotifers.</title>
        <authorList>
            <person name="Franch-Gras L."/>
            <person name="Hahn C."/>
            <person name="Garcia-Roger E.M."/>
            <person name="Carmona M.J."/>
            <person name="Serra M."/>
            <person name="Gomez A."/>
        </authorList>
    </citation>
    <scope>NUCLEOTIDE SEQUENCE [LARGE SCALE GENOMIC DNA]</scope>
    <source>
        <strain evidence="1">HYR1</strain>
    </source>
</reference>
<protein>
    <submittedName>
        <fullName evidence="1">Uncharacterized protein</fullName>
    </submittedName>
</protein>
<evidence type="ECO:0000313" key="1">
    <source>
        <dbReference type="EMBL" id="RNA08559.1"/>
    </source>
</evidence>
<evidence type="ECO:0000313" key="2">
    <source>
        <dbReference type="Proteomes" id="UP000276133"/>
    </source>
</evidence>
<name>A0A3M7QBF0_BRAPC</name>
<keyword evidence="2" id="KW-1185">Reference proteome</keyword>
<gene>
    <name evidence="1" type="ORF">BpHYR1_009588</name>
</gene>
<dbReference type="AlphaFoldDB" id="A0A3M7QBF0"/>
<organism evidence="1 2">
    <name type="scientific">Brachionus plicatilis</name>
    <name type="common">Marine rotifer</name>
    <name type="synonym">Brachionus muelleri</name>
    <dbReference type="NCBI Taxonomy" id="10195"/>
    <lineage>
        <taxon>Eukaryota</taxon>
        <taxon>Metazoa</taxon>
        <taxon>Spiralia</taxon>
        <taxon>Gnathifera</taxon>
        <taxon>Rotifera</taxon>
        <taxon>Eurotatoria</taxon>
        <taxon>Monogononta</taxon>
        <taxon>Pseudotrocha</taxon>
        <taxon>Ploima</taxon>
        <taxon>Brachionidae</taxon>
        <taxon>Brachionus</taxon>
    </lineage>
</organism>
<dbReference type="Proteomes" id="UP000276133">
    <property type="component" value="Unassembled WGS sequence"/>
</dbReference>
<comment type="caution">
    <text evidence="1">The sequence shown here is derived from an EMBL/GenBank/DDBJ whole genome shotgun (WGS) entry which is preliminary data.</text>
</comment>
<dbReference type="EMBL" id="REGN01006700">
    <property type="protein sequence ID" value="RNA08559.1"/>
    <property type="molecule type" value="Genomic_DNA"/>
</dbReference>
<sequence>MHLVKEFRLLLLIEKVNYRLHFLIQFKLIGKKVQNLHYQITTIVEITIKLYNSQDIFNSIWASIHSFHASEFDSTDEEGR</sequence>
<proteinExistence type="predicted"/>
<accession>A0A3M7QBF0</accession>